<dbReference type="GO" id="GO:0005829">
    <property type="term" value="C:cytosol"/>
    <property type="evidence" value="ECO:0007669"/>
    <property type="project" value="TreeGrafter"/>
</dbReference>
<reference evidence="6 7" key="1">
    <citation type="submission" date="2020-08" db="EMBL/GenBank/DDBJ databases">
        <title>Genomic Encyclopedia of Type Strains, Phase III (KMG-III): the genomes of soil and plant-associated and newly described type strains.</title>
        <authorList>
            <person name="Whitman W."/>
        </authorList>
    </citation>
    <scope>NUCLEOTIDE SEQUENCE [LARGE SCALE GENOMIC DNA]</scope>
    <source>
        <strain evidence="6 7">CECT 8803</strain>
    </source>
</reference>
<evidence type="ECO:0000256" key="1">
    <source>
        <dbReference type="ARBA" id="ARBA00005836"/>
    </source>
</evidence>
<evidence type="ECO:0000259" key="3">
    <source>
        <dbReference type="Pfam" id="PF01523"/>
    </source>
</evidence>
<dbReference type="GO" id="GO:0006508">
    <property type="term" value="P:proteolysis"/>
    <property type="evidence" value="ECO:0007669"/>
    <property type="project" value="InterPro"/>
</dbReference>
<comment type="similarity">
    <text evidence="1">Belongs to the peptidase U62 family.</text>
</comment>
<feature type="domain" description="Metalloprotease TldD/E N-terminal" evidence="3">
    <location>
        <begin position="28"/>
        <end position="91"/>
    </location>
</feature>
<dbReference type="InterPro" id="IPR036059">
    <property type="entry name" value="TldD/PmbA_sf"/>
</dbReference>
<dbReference type="SUPFAM" id="SSF111283">
    <property type="entry name" value="Putative modulator of DNA gyrase, PmbA/TldD"/>
    <property type="match status" value="1"/>
</dbReference>
<dbReference type="Pfam" id="PF01523">
    <property type="entry name" value="PmbA_TldD_1st"/>
    <property type="match status" value="1"/>
</dbReference>
<comment type="caution">
    <text evidence="6">The sequence shown here is derived from an EMBL/GenBank/DDBJ whole genome shotgun (WGS) entry which is preliminary data.</text>
</comment>
<dbReference type="GO" id="GO:0008237">
    <property type="term" value="F:metallopeptidase activity"/>
    <property type="evidence" value="ECO:0007669"/>
    <property type="project" value="InterPro"/>
</dbReference>
<dbReference type="PANTHER" id="PTHR43421">
    <property type="entry name" value="METALLOPROTEASE PMBA"/>
    <property type="match status" value="1"/>
</dbReference>
<name>A0A839SXC1_9PROT</name>
<dbReference type="InterPro" id="IPR045570">
    <property type="entry name" value="Metalloprtase-TldD/E_cen_dom"/>
</dbReference>
<dbReference type="InterPro" id="IPR035068">
    <property type="entry name" value="TldD/PmbA_N"/>
</dbReference>
<dbReference type="AlphaFoldDB" id="A0A839SXC1"/>
<dbReference type="Proteomes" id="UP000581135">
    <property type="component" value="Unassembled WGS sequence"/>
</dbReference>
<dbReference type="EMBL" id="JACHXA010000010">
    <property type="protein sequence ID" value="MBB3066719.1"/>
    <property type="molecule type" value="Genomic_DNA"/>
</dbReference>
<evidence type="ECO:0000313" key="7">
    <source>
        <dbReference type="Proteomes" id="UP000581135"/>
    </source>
</evidence>
<dbReference type="InterPro" id="IPR002510">
    <property type="entry name" value="Metalloprtase-TldD/E_N"/>
</dbReference>
<dbReference type="Pfam" id="PF19289">
    <property type="entry name" value="PmbA_TldD_3rd"/>
    <property type="match status" value="1"/>
</dbReference>
<evidence type="ECO:0000313" key="6">
    <source>
        <dbReference type="EMBL" id="MBB3066719.1"/>
    </source>
</evidence>
<evidence type="ECO:0000259" key="5">
    <source>
        <dbReference type="Pfam" id="PF19290"/>
    </source>
</evidence>
<feature type="domain" description="Metalloprotease TldD/E C-terminal" evidence="4">
    <location>
        <begin position="231"/>
        <end position="447"/>
    </location>
</feature>
<gene>
    <name evidence="6" type="ORF">FHR98_003029</name>
</gene>
<sequence>MPISKDDALALLDSVIAKAKKAGAEQVDALLAQSTSLSHAQRLGEVEKLERSEEQDLGLRVLIGKKQAVVSSNDFDSATLDQLVERAVAMAKVVPDDPYCGLAEPAQLVTQRPDIDSLDPQEPAPERLIELARAAEEAARAVKGVTNSEGAEAGWGQSFVVLAGSNGFSGAYERSSHSYGVSVLAGEGVSMERDYAFSQAVYGGDLRDPAEVGREAGEQAVRRLGARRPKTGRYPVVFDPRVGNSLLRHFAGAINGAAIARGTSFLKDKLGEMVFADGINIIDDPHRPRGLASKPFDAEGLANRKHNLIENGRLTTWLLDLSTARQLGLESSGHASRGTGGPPHPSSTNLYLAPGKITRDSLIGEIKQGFYVTEMMGTGVNGVTGDYSRGAAGFWIENGEIAYPVSEATVAGNLKDMFAKLTPADDLVFRYGANTPTLRIDGATVAGGGA</sequence>
<accession>A0A839SXC1</accession>
<dbReference type="RefSeq" id="WP_183417548.1">
    <property type="nucleotide sequence ID" value="NZ_JACHXA010000010.1"/>
</dbReference>
<evidence type="ECO:0000256" key="2">
    <source>
        <dbReference type="SAM" id="MobiDB-lite"/>
    </source>
</evidence>
<dbReference type="Gene3D" id="3.30.2290.10">
    <property type="entry name" value="PmbA/TldD superfamily"/>
    <property type="match status" value="1"/>
</dbReference>
<keyword evidence="7" id="KW-1185">Reference proteome</keyword>
<dbReference type="Pfam" id="PF19290">
    <property type="entry name" value="PmbA_TldD_2nd"/>
    <property type="match status" value="1"/>
</dbReference>
<proteinExistence type="inferred from homology"/>
<dbReference type="PANTHER" id="PTHR43421:SF1">
    <property type="entry name" value="METALLOPROTEASE PMBA"/>
    <property type="match status" value="1"/>
</dbReference>
<protein>
    <submittedName>
        <fullName evidence="6">PmbA protein</fullName>
    </submittedName>
</protein>
<feature type="region of interest" description="Disordered" evidence="2">
    <location>
        <begin position="330"/>
        <end position="351"/>
    </location>
</feature>
<feature type="domain" description="Metalloprotease TldD/E central" evidence="5">
    <location>
        <begin position="119"/>
        <end position="224"/>
    </location>
</feature>
<dbReference type="InterPro" id="IPR045569">
    <property type="entry name" value="Metalloprtase-TldD/E_C"/>
</dbReference>
<evidence type="ECO:0000259" key="4">
    <source>
        <dbReference type="Pfam" id="PF19289"/>
    </source>
</evidence>
<organism evidence="6 7">
    <name type="scientific">Limibacillus halophilus</name>
    <dbReference type="NCBI Taxonomy" id="1579333"/>
    <lineage>
        <taxon>Bacteria</taxon>
        <taxon>Pseudomonadati</taxon>
        <taxon>Pseudomonadota</taxon>
        <taxon>Alphaproteobacteria</taxon>
        <taxon>Rhodospirillales</taxon>
        <taxon>Rhodovibrionaceae</taxon>
        <taxon>Limibacillus</taxon>
    </lineage>
</organism>
<dbReference type="InterPro" id="IPR047657">
    <property type="entry name" value="PmbA"/>
</dbReference>